<evidence type="ECO:0000313" key="14">
    <source>
        <dbReference type="EMBL" id="WVW78215.1"/>
    </source>
</evidence>
<dbReference type="RefSeq" id="XP_019046937.1">
    <property type="nucleotide sequence ID" value="XM_019190189.1"/>
</dbReference>
<keyword evidence="7" id="KW-1133">Transmembrane helix</keyword>
<reference evidence="13" key="1">
    <citation type="submission" date="2013-07" db="EMBL/GenBank/DDBJ databases">
        <title>The Genome Sequence of Cryptococcus bestiolae CBS10118.</title>
        <authorList>
            <consortium name="The Broad Institute Genome Sequencing Platform"/>
            <person name="Cuomo C."/>
            <person name="Litvintseva A."/>
            <person name="Chen Y."/>
            <person name="Heitman J."/>
            <person name="Sun S."/>
            <person name="Springer D."/>
            <person name="Dromer F."/>
            <person name="Young S.K."/>
            <person name="Zeng Q."/>
            <person name="Gargeya S."/>
            <person name="Fitzgerald M."/>
            <person name="Abouelleil A."/>
            <person name="Alvarado L."/>
            <person name="Berlin A.M."/>
            <person name="Chapman S.B."/>
            <person name="Dewar J."/>
            <person name="Goldberg J."/>
            <person name="Griggs A."/>
            <person name="Gujja S."/>
            <person name="Hansen M."/>
            <person name="Howarth C."/>
            <person name="Imamovic A."/>
            <person name="Larimer J."/>
            <person name="McCowan C."/>
            <person name="Murphy C."/>
            <person name="Pearson M."/>
            <person name="Priest M."/>
            <person name="Roberts A."/>
            <person name="Saif S."/>
            <person name="Shea T."/>
            <person name="Sykes S."/>
            <person name="Wortman J."/>
            <person name="Nusbaum C."/>
            <person name="Birren B."/>
        </authorList>
    </citation>
    <scope>NUCLEOTIDE SEQUENCE [LARGE SCALE GENOMIC DNA]</scope>
    <source>
        <strain evidence="13">CBS 10118</strain>
    </source>
</reference>
<evidence type="ECO:0000256" key="7">
    <source>
        <dbReference type="ARBA" id="ARBA00022989"/>
    </source>
</evidence>
<evidence type="ECO:0000256" key="3">
    <source>
        <dbReference type="ARBA" id="ARBA00022448"/>
    </source>
</evidence>
<keyword evidence="5" id="KW-1000">Mitochondrion outer membrane</keyword>
<evidence type="ECO:0000256" key="1">
    <source>
        <dbReference type="ARBA" id="ARBA00004572"/>
    </source>
</evidence>
<sequence>MVVVVEEVKDESFQDTAPNLGEGEHESDYETDSEGSSVISDVEDDFNPDDETLYERFVALKDIVPPQTRSSLYSKYKTTTSWALWSVQSTGTLAWWISTSALLVGLPLALAIEDETRVVQQEREMQMQSQGQQQLLGGPQQGQPQGVLPPGF</sequence>
<keyword evidence="6" id="KW-0653">Protein transport</keyword>
<name>A0A1B9G489_9TREE</name>
<evidence type="ECO:0000256" key="11">
    <source>
        <dbReference type="ARBA" id="ARBA00023170"/>
    </source>
</evidence>
<dbReference type="AlphaFoldDB" id="A0A1B9G489"/>
<dbReference type="STRING" id="1296100.A0A1B9G489"/>
<keyword evidence="15" id="KW-1185">Reference proteome</keyword>
<feature type="region of interest" description="Disordered" evidence="12">
    <location>
        <begin position="1"/>
        <end position="40"/>
    </location>
</feature>
<evidence type="ECO:0000256" key="10">
    <source>
        <dbReference type="ARBA" id="ARBA00023136"/>
    </source>
</evidence>
<evidence type="ECO:0000256" key="5">
    <source>
        <dbReference type="ARBA" id="ARBA00022787"/>
    </source>
</evidence>
<dbReference type="Pfam" id="PF04281">
    <property type="entry name" value="Tom22"/>
    <property type="match status" value="1"/>
</dbReference>
<feature type="compositionally biased region" description="Low complexity" evidence="12">
    <location>
        <begin position="126"/>
        <end position="146"/>
    </location>
</feature>
<gene>
    <name evidence="13" type="ORF">I302_03541</name>
    <name evidence="14" type="ORF">I302_100166</name>
</gene>
<evidence type="ECO:0000313" key="13">
    <source>
        <dbReference type="EMBL" id="OCF25867.1"/>
    </source>
</evidence>
<protein>
    <submittedName>
        <fullName evidence="13">Mitochondrial import receptor subunit tom22</fullName>
    </submittedName>
</protein>
<dbReference type="PANTHER" id="PTHR12504:SF0">
    <property type="entry name" value="MITOCHONDRIAL IMPORT RECEPTOR SUBUNIT TOM22 HOMOLOG"/>
    <property type="match status" value="1"/>
</dbReference>
<organism evidence="13">
    <name type="scientific">Kwoniella bestiolae CBS 10118</name>
    <dbReference type="NCBI Taxonomy" id="1296100"/>
    <lineage>
        <taxon>Eukaryota</taxon>
        <taxon>Fungi</taxon>
        <taxon>Dikarya</taxon>
        <taxon>Basidiomycota</taxon>
        <taxon>Agaricomycotina</taxon>
        <taxon>Tremellomycetes</taxon>
        <taxon>Tremellales</taxon>
        <taxon>Cryptococcaceae</taxon>
        <taxon>Kwoniella</taxon>
    </lineage>
</organism>
<dbReference type="CDD" id="cd22884">
    <property type="entry name" value="TOM22"/>
    <property type="match status" value="1"/>
</dbReference>
<proteinExistence type="inferred from homology"/>
<reference evidence="14" key="4">
    <citation type="submission" date="2024-02" db="EMBL/GenBank/DDBJ databases">
        <title>Comparative genomics of Cryptococcus and Kwoniella reveals pathogenesis evolution and contrasting modes of karyotype evolution via chromosome fusion or intercentromeric recombination.</title>
        <authorList>
            <person name="Coelho M.A."/>
            <person name="David-Palma M."/>
            <person name="Shea T."/>
            <person name="Bowers K."/>
            <person name="McGinley-Smith S."/>
            <person name="Mohammad A.W."/>
            <person name="Gnirke A."/>
            <person name="Yurkov A.M."/>
            <person name="Nowrousian M."/>
            <person name="Sun S."/>
            <person name="Cuomo C.A."/>
            <person name="Heitman J."/>
        </authorList>
    </citation>
    <scope>NUCLEOTIDE SEQUENCE</scope>
    <source>
        <strain evidence="14">CBS 10118</strain>
    </source>
</reference>
<keyword evidence="10" id="KW-0472">Membrane</keyword>
<keyword evidence="8" id="KW-0811">Translocation</keyword>
<dbReference type="EMBL" id="CP144541">
    <property type="protein sequence ID" value="WVW78215.1"/>
    <property type="molecule type" value="Genomic_DNA"/>
</dbReference>
<accession>A0A1B9G489</accession>
<dbReference type="Proteomes" id="UP000092730">
    <property type="component" value="Chromosome 1"/>
</dbReference>
<evidence type="ECO:0000256" key="12">
    <source>
        <dbReference type="SAM" id="MobiDB-lite"/>
    </source>
</evidence>
<comment type="similarity">
    <text evidence="2">Belongs to the Tom22 family.</text>
</comment>
<keyword evidence="4" id="KW-0812">Transmembrane</keyword>
<dbReference type="InterPro" id="IPR005683">
    <property type="entry name" value="Tom22"/>
</dbReference>
<keyword evidence="11 13" id="KW-0675">Receptor</keyword>
<dbReference type="VEuPathDB" id="FungiDB:I302_03541"/>
<comment type="subcellular location">
    <subcellularLocation>
        <location evidence="1">Mitochondrion outer membrane</location>
        <topology evidence="1">Single-pass membrane protein</topology>
    </subcellularLocation>
</comment>
<evidence type="ECO:0000256" key="4">
    <source>
        <dbReference type="ARBA" id="ARBA00022692"/>
    </source>
</evidence>
<evidence type="ECO:0000256" key="6">
    <source>
        <dbReference type="ARBA" id="ARBA00022927"/>
    </source>
</evidence>
<reference evidence="13" key="3">
    <citation type="submission" date="2014-01" db="EMBL/GenBank/DDBJ databases">
        <title>Evolution of pathogenesis and genome organization in the Tremellales.</title>
        <authorList>
            <person name="Cuomo C."/>
            <person name="Litvintseva A."/>
            <person name="Heitman J."/>
            <person name="Chen Y."/>
            <person name="Sun S."/>
            <person name="Springer D."/>
            <person name="Dromer F."/>
            <person name="Young S."/>
            <person name="Zeng Q."/>
            <person name="Chapman S."/>
            <person name="Gujja S."/>
            <person name="Saif S."/>
            <person name="Birren B."/>
        </authorList>
    </citation>
    <scope>NUCLEOTIDE SEQUENCE</scope>
    <source>
        <strain evidence="13">CBS 10118</strain>
    </source>
</reference>
<feature type="compositionally biased region" description="Basic and acidic residues" evidence="12">
    <location>
        <begin position="1"/>
        <end position="12"/>
    </location>
</feature>
<evidence type="ECO:0000256" key="9">
    <source>
        <dbReference type="ARBA" id="ARBA00023128"/>
    </source>
</evidence>
<dbReference type="KEGG" id="kbi:30207940"/>
<dbReference type="GO" id="GO:0006886">
    <property type="term" value="P:intracellular protein transport"/>
    <property type="evidence" value="ECO:0007669"/>
    <property type="project" value="InterPro"/>
</dbReference>
<dbReference type="EMBL" id="KI894020">
    <property type="protein sequence ID" value="OCF25867.1"/>
    <property type="molecule type" value="Genomic_DNA"/>
</dbReference>
<dbReference type="GeneID" id="30207940"/>
<keyword evidence="3" id="KW-0813">Transport</keyword>
<evidence type="ECO:0000313" key="15">
    <source>
        <dbReference type="Proteomes" id="UP000092730"/>
    </source>
</evidence>
<evidence type="ECO:0000256" key="8">
    <source>
        <dbReference type="ARBA" id="ARBA00023010"/>
    </source>
</evidence>
<reference evidence="14" key="2">
    <citation type="submission" date="2013-07" db="EMBL/GenBank/DDBJ databases">
        <authorList>
            <consortium name="The Broad Institute Genome Sequencing Platform"/>
            <person name="Cuomo C."/>
            <person name="Litvintseva A."/>
            <person name="Chen Y."/>
            <person name="Heitman J."/>
            <person name="Sun S."/>
            <person name="Springer D."/>
            <person name="Dromer F."/>
            <person name="Young S.K."/>
            <person name="Zeng Q."/>
            <person name="Gargeya S."/>
            <person name="Fitzgerald M."/>
            <person name="Abouelleil A."/>
            <person name="Alvarado L."/>
            <person name="Berlin A.M."/>
            <person name="Chapman S.B."/>
            <person name="Dewar J."/>
            <person name="Goldberg J."/>
            <person name="Griggs A."/>
            <person name="Gujja S."/>
            <person name="Hansen M."/>
            <person name="Howarth C."/>
            <person name="Imamovic A."/>
            <person name="Larimer J."/>
            <person name="McCowan C."/>
            <person name="Murphy C."/>
            <person name="Pearson M."/>
            <person name="Priest M."/>
            <person name="Roberts A."/>
            <person name="Saif S."/>
            <person name="Shea T."/>
            <person name="Sykes S."/>
            <person name="Wortman J."/>
            <person name="Nusbaum C."/>
            <person name="Birren B."/>
        </authorList>
    </citation>
    <scope>NUCLEOTIDE SEQUENCE</scope>
    <source>
        <strain evidence="14">CBS 10118</strain>
    </source>
</reference>
<keyword evidence="9" id="KW-0496">Mitochondrion</keyword>
<dbReference type="OrthoDB" id="10016939at2759"/>
<feature type="region of interest" description="Disordered" evidence="12">
    <location>
        <begin position="123"/>
        <end position="152"/>
    </location>
</feature>
<evidence type="ECO:0000256" key="2">
    <source>
        <dbReference type="ARBA" id="ARBA00009874"/>
    </source>
</evidence>
<dbReference type="GO" id="GO:0005741">
    <property type="term" value="C:mitochondrial outer membrane"/>
    <property type="evidence" value="ECO:0007669"/>
    <property type="project" value="UniProtKB-SubCell"/>
</dbReference>
<dbReference type="PANTHER" id="PTHR12504">
    <property type="entry name" value="MITOCHONDRIAL IMPORT RECEPTOR SUBUNIT TOM22"/>
    <property type="match status" value="1"/>
</dbReference>